<feature type="domain" description="C2H2-type" evidence="8">
    <location>
        <begin position="338"/>
        <end position="365"/>
    </location>
</feature>
<dbReference type="SMART" id="SM00355">
    <property type="entry name" value="ZnF_C2H2"/>
    <property type="match status" value="10"/>
</dbReference>
<dbReference type="Pfam" id="PF00096">
    <property type="entry name" value="zf-C2H2"/>
    <property type="match status" value="4"/>
</dbReference>
<organism evidence="9 10">
    <name type="scientific">Leptotrombidium deliense</name>
    <dbReference type="NCBI Taxonomy" id="299467"/>
    <lineage>
        <taxon>Eukaryota</taxon>
        <taxon>Metazoa</taxon>
        <taxon>Ecdysozoa</taxon>
        <taxon>Arthropoda</taxon>
        <taxon>Chelicerata</taxon>
        <taxon>Arachnida</taxon>
        <taxon>Acari</taxon>
        <taxon>Acariformes</taxon>
        <taxon>Trombidiformes</taxon>
        <taxon>Prostigmata</taxon>
        <taxon>Anystina</taxon>
        <taxon>Parasitengona</taxon>
        <taxon>Trombiculoidea</taxon>
        <taxon>Trombiculidae</taxon>
        <taxon>Leptotrombidium</taxon>
    </lineage>
</organism>
<dbReference type="GO" id="GO:0005634">
    <property type="term" value="C:nucleus"/>
    <property type="evidence" value="ECO:0007669"/>
    <property type="project" value="UniProtKB-SubCell"/>
</dbReference>
<comment type="subcellular location">
    <subcellularLocation>
        <location evidence="1">Nucleus</location>
    </subcellularLocation>
</comment>
<evidence type="ECO:0000256" key="5">
    <source>
        <dbReference type="ARBA" id="ARBA00022833"/>
    </source>
</evidence>
<feature type="domain" description="C2H2-type" evidence="8">
    <location>
        <begin position="10"/>
        <end position="39"/>
    </location>
</feature>
<feature type="domain" description="C2H2-type" evidence="8">
    <location>
        <begin position="396"/>
        <end position="419"/>
    </location>
</feature>
<dbReference type="SUPFAM" id="SSF57667">
    <property type="entry name" value="beta-beta-alpha zinc fingers"/>
    <property type="match status" value="5"/>
</dbReference>
<dbReference type="STRING" id="299467.A0A443SKL7"/>
<reference evidence="9 10" key="1">
    <citation type="journal article" date="2018" name="Gigascience">
        <title>Genomes of trombidid mites reveal novel predicted allergens and laterally-transferred genes associated with secondary metabolism.</title>
        <authorList>
            <person name="Dong X."/>
            <person name="Chaisiri K."/>
            <person name="Xia D."/>
            <person name="Armstrong S.D."/>
            <person name="Fang Y."/>
            <person name="Donnelly M.J."/>
            <person name="Kadowaki T."/>
            <person name="McGarry J.W."/>
            <person name="Darby A.C."/>
            <person name="Makepeace B.L."/>
        </authorList>
    </citation>
    <scope>NUCLEOTIDE SEQUENCE [LARGE SCALE GENOMIC DNA]</scope>
    <source>
        <strain evidence="9">UoL-UT</strain>
    </source>
</reference>
<dbReference type="AlphaFoldDB" id="A0A443SKL7"/>
<proteinExistence type="predicted"/>
<evidence type="ECO:0000256" key="2">
    <source>
        <dbReference type="ARBA" id="ARBA00022723"/>
    </source>
</evidence>
<name>A0A443SKL7_9ACAR</name>
<dbReference type="InterPro" id="IPR036236">
    <property type="entry name" value="Znf_C2H2_sf"/>
</dbReference>
<feature type="domain" description="C2H2-type" evidence="8">
    <location>
        <begin position="309"/>
        <end position="337"/>
    </location>
</feature>
<keyword evidence="4 7" id="KW-0863">Zinc-finger</keyword>
<keyword evidence="3" id="KW-0677">Repeat</keyword>
<evidence type="ECO:0000313" key="10">
    <source>
        <dbReference type="Proteomes" id="UP000288716"/>
    </source>
</evidence>
<feature type="domain" description="C2H2-type" evidence="8">
    <location>
        <begin position="166"/>
        <end position="195"/>
    </location>
</feature>
<dbReference type="GO" id="GO:0008270">
    <property type="term" value="F:zinc ion binding"/>
    <property type="evidence" value="ECO:0007669"/>
    <property type="project" value="UniProtKB-KW"/>
</dbReference>
<evidence type="ECO:0000256" key="3">
    <source>
        <dbReference type="ARBA" id="ARBA00022737"/>
    </source>
</evidence>
<sequence>MANSEKYSDLFCEWNDCGEQFDDLTLFLKHVNSHSQQALEQFEAEDIEEPENFQCSWSGCNEELSEDKSAFSLHVAYHAFHTKLMRKGSNLIDTLSEKLGCEVQCFMDNSTRNLLPQLPDSFICGWKGCFTEFIEAESYYRHVETHPFDIMIPSLSKEALRASKFARCEWQDCSRSFNSRSHLKEHLKSHTQEKTIACPHCGAMFSSVGKNCDHFLRQMDIEEKQIEAITVQVTMDDINQQYTVTLHVEPPPTDENDESTALKRSSDGCESLSRRRKIMPKIFRCEECDREFATGSLLREHSRKHYKRYKCDICGQLADSPSSLRHHILYRHTDDRPFACQFCDSKFKSRSDLRKHIDIHSEENPYRCSLCSFECRCCHTLSKHIKQEHQSITSEYLCHECKKKFTRGNNLTRHLITIHKYSLKEGQSKFCYSRQADGFYRLEQ</sequence>
<comment type="caution">
    <text evidence="9">The sequence shown here is derived from an EMBL/GenBank/DDBJ whole genome shotgun (WGS) entry which is preliminary data.</text>
</comment>
<evidence type="ECO:0000256" key="6">
    <source>
        <dbReference type="ARBA" id="ARBA00023242"/>
    </source>
</evidence>
<evidence type="ECO:0000313" key="9">
    <source>
        <dbReference type="EMBL" id="RWS28032.1"/>
    </source>
</evidence>
<dbReference type="GO" id="GO:0000981">
    <property type="term" value="F:DNA-binding transcription factor activity, RNA polymerase II-specific"/>
    <property type="evidence" value="ECO:0007669"/>
    <property type="project" value="TreeGrafter"/>
</dbReference>
<dbReference type="OrthoDB" id="10260596at2759"/>
<dbReference type="InterPro" id="IPR013087">
    <property type="entry name" value="Znf_C2H2_type"/>
</dbReference>
<dbReference type="FunFam" id="3.30.160.60:FF:000145">
    <property type="entry name" value="Zinc finger protein 574"/>
    <property type="match status" value="1"/>
</dbReference>
<dbReference type="VEuPathDB" id="VectorBase:LDEU004010"/>
<dbReference type="Gene3D" id="3.30.160.60">
    <property type="entry name" value="Classic Zinc Finger"/>
    <property type="match status" value="5"/>
</dbReference>
<dbReference type="PANTHER" id="PTHR24379:SF127">
    <property type="entry name" value="BLOODY FINGERS-RELATED"/>
    <property type="match status" value="1"/>
</dbReference>
<protein>
    <recommendedName>
        <fullName evidence="8">C2H2-type domain-containing protein</fullName>
    </recommendedName>
</protein>
<dbReference type="GO" id="GO:0000977">
    <property type="term" value="F:RNA polymerase II transcription regulatory region sequence-specific DNA binding"/>
    <property type="evidence" value="ECO:0007669"/>
    <property type="project" value="TreeGrafter"/>
</dbReference>
<dbReference type="Proteomes" id="UP000288716">
    <property type="component" value="Unassembled WGS sequence"/>
</dbReference>
<dbReference type="EMBL" id="NCKV01001621">
    <property type="protein sequence ID" value="RWS28032.1"/>
    <property type="molecule type" value="Genomic_DNA"/>
</dbReference>
<accession>A0A443SKL7</accession>
<dbReference type="PANTHER" id="PTHR24379">
    <property type="entry name" value="KRAB AND ZINC FINGER DOMAIN-CONTAINING"/>
    <property type="match status" value="1"/>
</dbReference>
<evidence type="ECO:0000256" key="1">
    <source>
        <dbReference type="ARBA" id="ARBA00004123"/>
    </source>
</evidence>
<keyword evidence="6" id="KW-0539">Nucleus</keyword>
<keyword evidence="10" id="KW-1185">Reference proteome</keyword>
<dbReference type="PROSITE" id="PS50157">
    <property type="entry name" value="ZINC_FINGER_C2H2_2"/>
    <property type="match status" value="6"/>
</dbReference>
<evidence type="ECO:0000256" key="4">
    <source>
        <dbReference type="ARBA" id="ARBA00022771"/>
    </source>
</evidence>
<keyword evidence="2" id="KW-0479">Metal-binding</keyword>
<feature type="domain" description="C2H2-type" evidence="8">
    <location>
        <begin position="283"/>
        <end position="310"/>
    </location>
</feature>
<gene>
    <name evidence="9" type="ORF">B4U80_01665</name>
</gene>
<keyword evidence="5" id="KW-0862">Zinc</keyword>
<dbReference type="PROSITE" id="PS00028">
    <property type="entry name" value="ZINC_FINGER_C2H2_1"/>
    <property type="match status" value="6"/>
</dbReference>
<evidence type="ECO:0000259" key="8">
    <source>
        <dbReference type="PROSITE" id="PS50157"/>
    </source>
</evidence>
<evidence type="ECO:0000256" key="7">
    <source>
        <dbReference type="PROSITE-ProRule" id="PRU00042"/>
    </source>
</evidence>